<dbReference type="InterPro" id="IPR056884">
    <property type="entry name" value="NPHP3-like_N"/>
</dbReference>
<proteinExistence type="predicted"/>
<evidence type="ECO:0000259" key="5">
    <source>
        <dbReference type="Pfam" id="PF24883"/>
    </source>
</evidence>
<feature type="repeat" description="ANK" evidence="2">
    <location>
        <begin position="908"/>
        <end position="940"/>
    </location>
</feature>
<evidence type="ECO:0000256" key="1">
    <source>
        <dbReference type="ARBA" id="ARBA00022737"/>
    </source>
</evidence>
<feature type="region of interest" description="Disordered" evidence="3">
    <location>
        <begin position="1272"/>
        <end position="1297"/>
    </location>
</feature>
<feature type="repeat" description="ANK" evidence="2">
    <location>
        <begin position="974"/>
        <end position="1006"/>
    </location>
</feature>
<feature type="repeat" description="ANK" evidence="2">
    <location>
        <begin position="1007"/>
        <end position="1039"/>
    </location>
</feature>
<feature type="domain" description="Nephrocystin 3-like N-terminal" evidence="5">
    <location>
        <begin position="370"/>
        <end position="546"/>
    </location>
</feature>
<dbReference type="SUPFAM" id="SSF53167">
    <property type="entry name" value="Purine and uridine phosphorylases"/>
    <property type="match status" value="2"/>
</dbReference>
<evidence type="ECO:0000256" key="3">
    <source>
        <dbReference type="SAM" id="MobiDB-lite"/>
    </source>
</evidence>
<sequence>MPSTDRTHPRTGEDDSFNDRRTHPRPSHDRSNRVLAAEDYNVAWICALPIEQAAAAAMLDCSHKPPVLSPEDVNSYALGSIGTHNIVIACLPRGQYGTPIPGIAAASMSRSFPSINIRLMVGIGGGAPTRGADVRLGDVVVGEQVIQCEMGEKVPNGMVSWTGPSARPPRAIRLAIAKLRASHARTQSQIPDILLEMVQRSPQMATWARPKVEDRLFESSIAHADHKLTCDSCNIMGLQIRPRRMSEEPMIHYGKIVSSTQLIEDANARDRLSSKLRAIWFEMEGKVMVDMFPCLVIRGICDYSDSHKNNVWQRYASAVAAAYTVELLSIIPHENPLRESSVDRTSALLNLLDFKERESRQVNIKDAQAGTCEWILRHPCYLNWQDPGTFHEHHGFLWINGKPGAGKSTLMKFCFTRAQRRWSSAPDTTVISYFFNATGSPLEKTAEGMYRSLLYQILQEFPDLQSSFNDLDSQQMSPANPTIETLQDTFGRIVHNLGHRRLICYIDTLDECDEEDQIRSMVRFFDQLGELASRTDKLLQICCSGRLYPHTSIQHGQMLILEGQPGHTDDLVKYVRDKLRVGTGKAAEDIIAKILDKSAGVFLWAVLVVGILNDNYRQGYDSLRRQLKELPAGLGQLLKHIFLRDRDDRDFLLCIQWILYSKRPLRCEEFYFALACSLDPLESLVEWDPDVVTLEKMHQFLLGSSRGLAEISNSKTNRTVQFIHESVRDYLLEGDGIRDLLPGRWQDFTASSHHRLKECCYQYLKVNIEHYVPLTLDVHLESRKNRKDIQAKILTKFPFLEYATSYLLCHAEAATPVIPEHDFVRDFCTESWLRLSNLFAKNGNVCHSLDTSLMCIFAENNFLGLLRIGIEQGLEVGDSLIPAAANGHKEVTRLLIDKGADIDAFKVSGDTPLLLAAANGHREIVRFLIEKRANLRAQKLSGDTALSLAAANGHGTVTKLLLDRGAHVETQNNIGNRPLHLASQGGHQIVVRLLLEHGADINGRNNAGETCLFCASQTGSEAVVRVLLGNGADIAAVDQNGNTAFMCASTPAIANLLAINEADTSLPNNIQAWEATPMAPRNSHDGITRSLVEHDGTQTVTAVPPTDSGYASTSRGNKFGDPITDPAFQESTNEYIDDTDATIYSDASSTTFSRGEYYISELVGHLASETRSLRLSQEMQTRILEALPEMLRVFALKIGHGASDKMHRDVMASVHKRRHEIAAAFADTGFSQEYIIEEKITDSNDDYRQERVSDWLSSENFEQAVLEEYHPGSANCQNMPEPPQQVQELDKSDEGEDVTESWVQDYREFIITTPAFKWLLARLRNEIRLVPMEPYSMGTIGKEIMSVLPSSRVISKKMSSQSYGATFELEWDVFEFFEKQGYSRPPHEAFQGVITLTGSSLDAQAATCAQYLGQTWLSTAEDMIALMEEVLKGDQSDPAPRRLSDGTTLRVYVRNSKFLAEIHGLAATIAEIGEQLAWLGAAMKTPPEQCGLFCCTPTISILQNNSALSQAQPRSTSVGFKIEFKMEKIPISLDTNGQCWQAVFKTPVIVRGYPIPQRAEWNTGLEIPLDIMARLAQALEIQQFNDMVCLKGFSTMLVPIRRSGDILFWHLLYKRDGSQISYSENDLDHEQEVTHLDLPEGNRHVLGWCSRAKLVIGLSVKHSRLGKPKADGALTGKTVWRRRTVAMKSAFSVGARESPELFSNGYVERLQLLKPRLVLLWDKDGERGWVVSGTIALLLALKAFLVGPYKAAFTFNSEDFQDSGGPLTAMSAFETLSNDHNQRLLLYSDGTTLKSKIEDLCSLLEHIIQHQKDIVGPCGTKLSNKPRGNLEGWEFEDVAGMDQNPLHPRAAEIKDHGKGWVDFTRAIQAVTLFGRGFGDIIQPDVKTCSRWASLPTGRYYIAVCVSDLDRVFKEHGFLSDGHIRLSNNLIWHTPSEPVFCQCQYGSKHSGCEPVQAVFPLSLSLSESLRPRGDKLPNDGALIFGHSSQFSWIWDDLNLPQKGQLSEPALKSPNDSGIGSSHVSSSSSSGIPSMEFPSGAQNNPTLPRVLEPSYQTYPKKTYTVAIICALPKELMAVRALFDENHGPPEKVPDDDRYVFGKIEHHMVVATSLAKYGTNEAACAATTMKHTFNLRFCLLIGIGGGAPSRDNDIRLGDVVVGVEVVQHDLGKRGRGGFKRKEQTLRCPPDFLMNAISTNIKANPIPQGVQIRRHLDTISCNFEMSKLYCHQGEDQDVLFQPCFECPSSNEPCSQKDQHLPSLRDPRLTLEPKIHYGRIASGNQVIKDAGFRDEQAMKLNAICFEMEAAGVVNVLPSLVIRGISDYCDDQKNDVWQEYAAATAAAYAKLLLKVVKKREMSDDFRWH</sequence>
<dbReference type="Pfam" id="PF01048">
    <property type="entry name" value="PNP_UDP_1"/>
    <property type="match status" value="1"/>
</dbReference>
<dbReference type="InterPro" id="IPR002110">
    <property type="entry name" value="Ankyrin_rpt"/>
</dbReference>
<dbReference type="InterPro" id="IPR027417">
    <property type="entry name" value="P-loop_NTPase"/>
</dbReference>
<protein>
    <recommendedName>
        <fullName evidence="8">Nucleoside phosphorylase domain-containing protein</fullName>
    </recommendedName>
</protein>
<dbReference type="EMBL" id="CABFNQ020000750">
    <property type="protein sequence ID" value="CAH0034612.1"/>
    <property type="molecule type" value="Genomic_DNA"/>
</dbReference>
<evidence type="ECO:0000313" key="6">
    <source>
        <dbReference type="EMBL" id="CAH0034612.1"/>
    </source>
</evidence>
<dbReference type="Proteomes" id="UP000696573">
    <property type="component" value="Unassembled WGS sequence"/>
</dbReference>
<organism evidence="6 7">
    <name type="scientific">Clonostachys rhizophaga</name>
    <dbReference type="NCBI Taxonomy" id="160324"/>
    <lineage>
        <taxon>Eukaryota</taxon>
        <taxon>Fungi</taxon>
        <taxon>Dikarya</taxon>
        <taxon>Ascomycota</taxon>
        <taxon>Pezizomycotina</taxon>
        <taxon>Sordariomycetes</taxon>
        <taxon>Hypocreomycetidae</taxon>
        <taxon>Hypocreales</taxon>
        <taxon>Bionectriaceae</taxon>
        <taxon>Clonostachys</taxon>
    </lineage>
</organism>
<dbReference type="GO" id="GO:0003824">
    <property type="term" value="F:catalytic activity"/>
    <property type="evidence" value="ECO:0007669"/>
    <property type="project" value="InterPro"/>
</dbReference>
<dbReference type="GO" id="GO:0009116">
    <property type="term" value="P:nucleoside metabolic process"/>
    <property type="evidence" value="ECO:0007669"/>
    <property type="project" value="InterPro"/>
</dbReference>
<feature type="domain" description="Nucleoside phosphorylase" evidence="4">
    <location>
        <begin position="2062"/>
        <end position="2350"/>
    </location>
</feature>
<dbReference type="InterPro" id="IPR035994">
    <property type="entry name" value="Nucleoside_phosphorylase_sf"/>
</dbReference>
<dbReference type="SMART" id="SM00248">
    <property type="entry name" value="ANK"/>
    <property type="match status" value="6"/>
</dbReference>
<dbReference type="SUPFAM" id="SSF48403">
    <property type="entry name" value="Ankyrin repeat"/>
    <property type="match status" value="1"/>
</dbReference>
<dbReference type="Pfam" id="PF00023">
    <property type="entry name" value="Ank"/>
    <property type="match status" value="1"/>
</dbReference>
<dbReference type="Gene3D" id="3.40.50.1580">
    <property type="entry name" value="Nucleoside phosphorylase domain"/>
    <property type="match status" value="2"/>
</dbReference>
<feature type="repeat" description="ANK" evidence="2">
    <location>
        <begin position="941"/>
        <end position="973"/>
    </location>
</feature>
<keyword evidence="7" id="KW-1185">Reference proteome</keyword>
<comment type="caution">
    <text evidence="6">The sequence shown here is derived from an EMBL/GenBank/DDBJ whole genome shotgun (WGS) entry which is preliminary data.</text>
</comment>
<dbReference type="PROSITE" id="PS50297">
    <property type="entry name" value="ANK_REP_REGION"/>
    <property type="match status" value="4"/>
</dbReference>
<evidence type="ECO:0000256" key="2">
    <source>
        <dbReference type="PROSITE-ProRule" id="PRU00023"/>
    </source>
</evidence>
<accession>A0A9N9VWS3</accession>
<gene>
    <name evidence="6" type="ORF">CRHIZ90672A_00009353</name>
</gene>
<dbReference type="SUPFAM" id="SSF52540">
    <property type="entry name" value="P-loop containing nucleoside triphosphate hydrolases"/>
    <property type="match status" value="1"/>
</dbReference>
<reference evidence="6" key="1">
    <citation type="submission" date="2021-10" db="EMBL/GenBank/DDBJ databases">
        <authorList>
            <person name="Piombo E."/>
        </authorList>
    </citation>
    <scope>NUCLEOTIDE SEQUENCE</scope>
</reference>
<evidence type="ECO:0008006" key="8">
    <source>
        <dbReference type="Google" id="ProtNLM"/>
    </source>
</evidence>
<dbReference type="Pfam" id="PF24883">
    <property type="entry name" value="NPHP3_N"/>
    <property type="match status" value="1"/>
</dbReference>
<evidence type="ECO:0000259" key="4">
    <source>
        <dbReference type="Pfam" id="PF01048"/>
    </source>
</evidence>
<dbReference type="PRINTS" id="PR01415">
    <property type="entry name" value="ANKYRIN"/>
</dbReference>
<feature type="region of interest" description="Disordered" evidence="3">
    <location>
        <begin position="1099"/>
        <end position="1124"/>
    </location>
</feature>
<dbReference type="InterPro" id="IPR000845">
    <property type="entry name" value="Nucleoside_phosphorylase_d"/>
</dbReference>
<dbReference type="Gene3D" id="1.25.40.20">
    <property type="entry name" value="Ankyrin repeat-containing domain"/>
    <property type="match status" value="3"/>
</dbReference>
<dbReference type="Gene3D" id="3.40.50.300">
    <property type="entry name" value="P-loop containing nucleotide triphosphate hydrolases"/>
    <property type="match status" value="1"/>
</dbReference>
<feature type="compositionally biased region" description="Low complexity" evidence="3">
    <location>
        <begin position="2015"/>
        <end position="2032"/>
    </location>
</feature>
<feature type="region of interest" description="Disordered" evidence="3">
    <location>
        <begin position="1"/>
        <end position="32"/>
    </location>
</feature>
<keyword evidence="2" id="KW-0040">ANK repeat</keyword>
<evidence type="ECO:0000313" key="7">
    <source>
        <dbReference type="Proteomes" id="UP000696573"/>
    </source>
</evidence>
<dbReference type="InterPro" id="IPR036770">
    <property type="entry name" value="Ankyrin_rpt-contain_sf"/>
</dbReference>
<feature type="repeat" description="ANK" evidence="2">
    <location>
        <begin position="875"/>
        <end position="907"/>
    </location>
</feature>
<dbReference type="OrthoDB" id="1577640at2759"/>
<keyword evidence="1" id="KW-0677">Repeat</keyword>
<feature type="region of interest" description="Disordered" evidence="3">
    <location>
        <begin position="2003"/>
        <end position="2046"/>
    </location>
</feature>
<dbReference type="PANTHER" id="PTHR46082:SF11">
    <property type="entry name" value="AAA+ ATPASE DOMAIN-CONTAINING PROTEIN-RELATED"/>
    <property type="match status" value="1"/>
</dbReference>
<dbReference type="InterPro" id="IPR053137">
    <property type="entry name" value="NLR-like"/>
</dbReference>
<dbReference type="PANTHER" id="PTHR46082">
    <property type="entry name" value="ATP/GTP-BINDING PROTEIN-RELATED"/>
    <property type="match status" value="1"/>
</dbReference>
<name>A0A9N9VWS3_9HYPO</name>
<dbReference type="Pfam" id="PF12796">
    <property type="entry name" value="Ank_2"/>
    <property type="match status" value="2"/>
</dbReference>
<dbReference type="PROSITE" id="PS50088">
    <property type="entry name" value="ANK_REPEAT"/>
    <property type="match status" value="5"/>
</dbReference>